<keyword evidence="4" id="KW-1185">Reference proteome</keyword>
<dbReference type="PRINTS" id="PR00922">
    <property type="entry name" value="DADACBPTASE3"/>
</dbReference>
<dbReference type="SUPFAM" id="SSF56601">
    <property type="entry name" value="beta-lactamase/transpeptidase-like"/>
    <property type="match status" value="1"/>
</dbReference>
<dbReference type="AlphaFoldDB" id="A0A844BK46"/>
<comment type="similarity">
    <text evidence="1">Belongs to the peptidase S13 family.</text>
</comment>
<dbReference type="GO" id="GO:0000270">
    <property type="term" value="P:peptidoglycan metabolic process"/>
    <property type="evidence" value="ECO:0007669"/>
    <property type="project" value="TreeGrafter"/>
</dbReference>
<dbReference type="GO" id="GO:0009002">
    <property type="term" value="F:serine-type D-Ala-D-Ala carboxypeptidase activity"/>
    <property type="evidence" value="ECO:0007669"/>
    <property type="project" value="UniProtKB-EC"/>
</dbReference>
<sequence length="497" mass="52537">MTLTRTPLSRRWVLAALMAGVAGPSLAAPLERSLRPLARPEGARRATEADQLIARAALGSGRVGFALADTATGELLESVNPALDLPPASVAKAVTALYALDTLGAEHRFATRVFATGPMQGGRLAGDLVLAGSGDPVLDTDMLGDLVHTLRARGLTEVAGRFLYHDGALPRLAAIDPSQPPHVGYNPAISGLNLNFNRVHFEWKRESGGYGVKLDARARRFAPPVGMARMQVVERATPVFTYSSTGGLDEWTVARGALGDSGARWLPVRQPALYCAEVFHTLARGAGIALPRPEAGGGPVAGTVLAEHLSAPLSAILQDMLNYSTNVTAEAVGLAATLARGGQPATLAESGRAMGSWLAARTGAMGPLFVDHSGLGDASRLTAADMVRVLIAAAPGARLKTLMKPVDLRDAQGRPRKDHPVAIKAKTGTLNFVSSLAGYITAPSGRELAFAIFTADTERRARLGPQELERPEGGRNWLTRSRRLQTDLLERWSTLYA</sequence>
<name>A0A844BK46_9RHOB</name>
<protein>
    <submittedName>
        <fullName evidence="3">D-alanyl-D-alanine carboxypeptidase/D-alanyl-D-alanine-endopeptidase</fullName>
        <ecNumber evidence="3">3.4.16.4</ecNumber>
    </submittedName>
</protein>
<dbReference type="Proteomes" id="UP000466730">
    <property type="component" value="Unassembled WGS sequence"/>
</dbReference>
<dbReference type="NCBIfam" id="TIGR00666">
    <property type="entry name" value="PBP4"/>
    <property type="match status" value="1"/>
</dbReference>
<dbReference type="Pfam" id="PF02113">
    <property type="entry name" value="Peptidase_S13"/>
    <property type="match status" value="1"/>
</dbReference>
<dbReference type="InterPro" id="IPR012338">
    <property type="entry name" value="Beta-lactam/transpept-like"/>
</dbReference>
<evidence type="ECO:0000256" key="1">
    <source>
        <dbReference type="ARBA" id="ARBA00006096"/>
    </source>
</evidence>
<evidence type="ECO:0000313" key="3">
    <source>
        <dbReference type="EMBL" id="MRH22848.1"/>
    </source>
</evidence>
<dbReference type="OrthoDB" id="5372081at2"/>
<accession>A0A844BK46</accession>
<dbReference type="EMBL" id="WJPO01000047">
    <property type="protein sequence ID" value="MRH22848.1"/>
    <property type="molecule type" value="Genomic_DNA"/>
</dbReference>
<keyword evidence="3" id="KW-0645">Protease</keyword>
<dbReference type="EC" id="3.4.16.4" evidence="3"/>
<reference evidence="3 4" key="1">
    <citation type="submission" date="2019-11" db="EMBL/GenBank/DDBJ databases">
        <title>Draft Whole-Genome sequence of the marine photosynthetic bacterium Rhodovulum strictum DSM 11289.</title>
        <authorList>
            <person name="Kyndt J.A."/>
            <person name="Meyer T.E."/>
        </authorList>
    </citation>
    <scope>NUCLEOTIDE SEQUENCE [LARGE SCALE GENOMIC DNA]</scope>
    <source>
        <strain evidence="3 4">DSM 11289</strain>
    </source>
</reference>
<evidence type="ECO:0000313" key="4">
    <source>
        <dbReference type="Proteomes" id="UP000466730"/>
    </source>
</evidence>
<dbReference type="PANTHER" id="PTHR30023:SF0">
    <property type="entry name" value="PENICILLIN-SENSITIVE CARBOXYPEPTIDASE A"/>
    <property type="match status" value="1"/>
</dbReference>
<keyword evidence="3" id="KW-0121">Carboxypeptidase</keyword>
<keyword evidence="2 3" id="KW-0378">Hydrolase</keyword>
<dbReference type="Gene3D" id="3.50.80.20">
    <property type="entry name" value="D-Ala-D-Ala carboxypeptidase C, peptidase S13"/>
    <property type="match status" value="1"/>
</dbReference>
<comment type="caution">
    <text evidence="3">The sequence shown here is derived from an EMBL/GenBank/DDBJ whole genome shotgun (WGS) entry which is preliminary data.</text>
</comment>
<organism evidence="3 4">
    <name type="scientific">Rhodovulum strictum</name>
    <dbReference type="NCBI Taxonomy" id="58314"/>
    <lineage>
        <taxon>Bacteria</taxon>
        <taxon>Pseudomonadati</taxon>
        <taxon>Pseudomonadota</taxon>
        <taxon>Alphaproteobacteria</taxon>
        <taxon>Rhodobacterales</taxon>
        <taxon>Paracoccaceae</taxon>
        <taxon>Rhodovulum</taxon>
    </lineage>
</organism>
<dbReference type="PANTHER" id="PTHR30023">
    <property type="entry name" value="D-ALANYL-D-ALANINE CARBOXYPEPTIDASE"/>
    <property type="match status" value="1"/>
</dbReference>
<evidence type="ECO:0000256" key="2">
    <source>
        <dbReference type="ARBA" id="ARBA00022801"/>
    </source>
</evidence>
<dbReference type="InterPro" id="IPR000667">
    <property type="entry name" value="Peptidase_S13"/>
</dbReference>
<gene>
    <name evidence="3" type="primary">dacB</name>
    <name evidence="3" type="ORF">GH815_17905</name>
</gene>
<dbReference type="GO" id="GO:0006508">
    <property type="term" value="P:proteolysis"/>
    <property type="evidence" value="ECO:0007669"/>
    <property type="project" value="InterPro"/>
</dbReference>
<dbReference type="Gene3D" id="3.40.710.10">
    <property type="entry name" value="DD-peptidase/beta-lactamase superfamily"/>
    <property type="match status" value="2"/>
</dbReference>
<dbReference type="RefSeq" id="WP_153750104.1">
    <property type="nucleotide sequence ID" value="NZ_BAAADI010000050.1"/>
</dbReference>
<proteinExistence type="inferred from homology"/>